<dbReference type="AlphaFoldDB" id="Q22WH4"/>
<evidence type="ECO:0000313" key="1">
    <source>
        <dbReference type="EMBL" id="EAR89443.1"/>
    </source>
</evidence>
<dbReference type="InParanoid" id="Q22WH4"/>
<keyword evidence="2" id="KW-1185">Reference proteome</keyword>
<dbReference type="RefSeq" id="XP_001009688.1">
    <property type="nucleotide sequence ID" value="XM_001009688.1"/>
</dbReference>
<dbReference type="KEGG" id="tet:TTHERM_00155620"/>
<gene>
    <name evidence="1" type="ORF">TTHERM_00155620</name>
</gene>
<dbReference type="EMBL" id="GG662820">
    <property type="protein sequence ID" value="EAR89443.1"/>
    <property type="molecule type" value="Genomic_DNA"/>
</dbReference>
<sequence>MAFKLQCQIIEPSAQVIFQDLIDFMRAATDLNQRNHIFFQIKLLKEDLYILKRLIDEKLNEVKLIPTKQNNKEKQQLERAIQTFLNEIIELNWSHQMTSSIYRSQTDQMCIFSQQKYSYLFRIYKAKRENINSAQQQRVCVFI</sequence>
<dbReference type="GeneID" id="7838452"/>
<protein>
    <submittedName>
        <fullName evidence="1">Uncharacterized protein</fullName>
    </submittedName>
</protein>
<evidence type="ECO:0000313" key="2">
    <source>
        <dbReference type="Proteomes" id="UP000009168"/>
    </source>
</evidence>
<dbReference type="HOGENOM" id="CLU_1810061_0_0_1"/>
<reference evidence="2" key="1">
    <citation type="journal article" date="2006" name="PLoS Biol.">
        <title>Macronuclear genome sequence of the ciliate Tetrahymena thermophila, a model eukaryote.</title>
        <authorList>
            <person name="Eisen J.A."/>
            <person name="Coyne R.S."/>
            <person name="Wu M."/>
            <person name="Wu D."/>
            <person name="Thiagarajan M."/>
            <person name="Wortman J.R."/>
            <person name="Badger J.H."/>
            <person name="Ren Q."/>
            <person name="Amedeo P."/>
            <person name="Jones K.M."/>
            <person name="Tallon L.J."/>
            <person name="Delcher A.L."/>
            <person name="Salzberg S.L."/>
            <person name="Silva J.C."/>
            <person name="Haas B.J."/>
            <person name="Majoros W.H."/>
            <person name="Farzad M."/>
            <person name="Carlton J.M."/>
            <person name="Smith R.K. Jr."/>
            <person name="Garg J."/>
            <person name="Pearlman R.E."/>
            <person name="Karrer K.M."/>
            <person name="Sun L."/>
            <person name="Manning G."/>
            <person name="Elde N.C."/>
            <person name="Turkewitz A.P."/>
            <person name="Asai D.J."/>
            <person name="Wilkes D.E."/>
            <person name="Wang Y."/>
            <person name="Cai H."/>
            <person name="Collins K."/>
            <person name="Stewart B.A."/>
            <person name="Lee S.R."/>
            <person name="Wilamowska K."/>
            <person name="Weinberg Z."/>
            <person name="Ruzzo W.L."/>
            <person name="Wloga D."/>
            <person name="Gaertig J."/>
            <person name="Frankel J."/>
            <person name="Tsao C.-C."/>
            <person name="Gorovsky M.A."/>
            <person name="Keeling P.J."/>
            <person name="Waller R.F."/>
            <person name="Patron N.J."/>
            <person name="Cherry J.M."/>
            <person name="Stover N.A."/>
            <person name="Krieger C.J."/>
            <person name="del Toro C."/>
            <person name="Ryder H.F."/>
            <person name="Williamson S.C."/>
            <person name="Barbeau R.A."/>
            <person name="Hamilton E.P."/>
            <person name="Orias E."/>
        </authorList>
    </citation>
    <scope>NUCLEOTIDE SEQUENCE [LARGE SCALE GENOMIC DNA]</scope>
    <source>
        <strain evidence="2">SB210</strain>
    </source>
</reference>
<dbReference type="Proteomes" id="UP000009168">
    <property type="component" value="Unassembled WGS sequence"/>
</dbReference>
<accession>Q22WH4</accession>
<organism evidence="1 2">
    <name type="scientific">Tetrahymena thermophila (strain SB210)</name>
    <dbReference type="NCBI Taxonomy" id="312017"/>
    <lineage>
        <taxon>Eukaryota</taxon>
        <taxon>Sar</taxon>
        <taxon>Alveolata</taxon>
        <taxon>Ciliophora</taxon>
        <taxon>Intramacronucleata</taxon>
        <taxon>Oligohymenophorea</taxon>
        <taxon>Hymenostomatida</taxon>
        <taxon>Tetrahymenina</taxon>
        <taxon>Tetrahymenidae</taxon>
        <taxon>Tetrahymena</taxon>
    </lineage>
</organism>
<name>Q22WH4_TETTS</name>
<proteinExistence type="predicted"/>